<feature type="domain" description="SnoaL-like" evidence="1">
    <location>
        <begin position="27"/>
        <end position="123"/>
    </location>
</feature>
<reference evidence="2" key="1">
    <citation type="submission" date="2018-05" db="EMBL/GenBank/DDBJ databases">
        <authorList>
            <person name="Lanie J.A."/>
            <person name="Ng W.-L."/>
            <person name="Kazmierczak K.M."/>
            <person name="Andrzejewski T.M."/>
            <person name="Davidsen T.M."/>
            <person name="Wayne K.J."/>
            <person name="Tettelin H."/>
            <person name="Glass J.I."/>
            <person name="Rusch D."/>
            <person name="Podicherti R."/>
            <person name="Tsui H.-C.T."/>
            <person name="Winkler M.E."/>
        </authorList>
    </citation>
    <scope>NUCLEOTIDE SEQUENCE</scope>
</reference>
<organism evidence="2">
    <name type="scientific">marine metagenome</name>
    <dbReference type="NCBI Taxonomy" id="408172"/>
    <lineage>
        <taxon>unclassified sequences</taxon>
        <taxon>metagenomes</taxon>
        <taxon>ecological metagenomes</taxon>
    </lineage>
</organism>
<dbReference type="Gene3D" id="3.10.450.50">
    <property type="match status" value="1"/>
</dbReference>
<dbReference type="SUPFAM" id="SSF54427">
    <property type="entry name" value="NTF2-like"/>
    <property type="match status" value="1"/>
</dbReference>
<dbReference type="InterPro" id="IPR032710">
    <property type="entry name" value="NTF2-like_dom_sf"/>
</dbReference>
<protein>
    <recommendedName>
        <fullName evidence="1">SnoaL-like domain-containing protein</fullName>
    </recommendedName>
</protein>
<name>A0A381T8K5_9ZZZZ</name>
<dbReference type="EMBL" id="UINC01004193">
    <property type="protein sequence ID" value="SVA12510.1"/>
    <property type="molecule type" value="Genomic_DNA"/>
</dbReference>
<proteinExistence type="predicted"/>
<evidence type="ECO:0000313" key="2">
    <source>
        <dbReference type="EMBL" id="SVA12510.1"/>
    </source>
</evidence>
<accession>A0A381T8K5</accession>
<evidence type="ECO:0000259" key="1">
    <source>
        <dbReference type="Pfam" id="PF12680"/>
    </source>
</evidence>
<dbReference type="Pfam" id="PF12680">
    <property type="entry name" value="SnoaL_2"/>
    <property type="match status" value="1"/>
</dbReference>
<sequence>MKISDDDNNKERVLSVDPVAFIREVEKIWQARDGAMAAAGYTEDAVVYYGQGQSHAGERLRNWPSRWFEYARDLSITKTYRGHHGNCIAGTWESRYTHPETGKCILERGAELFYLRGEKVYEHHMWQHSWPEDEVPKDAGFSTD</sequence>
<dbReference type="InterPro" id="IPR037401">
    <property type="entry name" value="SnoaL-like"/>
</dbReference>
<gene>
    <name evidence="2" type="ORF">METZ01_LOCUS65364</name>
</gene>
<dbReference type="AlphaFoldDB" id="A0A381T8K5"/>